<evidence type="ECO:0000313" key="3">
    <source>
        <dbReference type="EMBL" id="KAI1708103.1"/>
    </source>
</evidence>
<reference evidence="3" key="1">
    <citation type="submission" date="2022-01" db="EMBL/GenBank/DDBJ databases">
        <title>Genome Sequence Resource for Two Populations of Ditylenchus destructor, the Migratory Endoparasitic Phytonematode.</title>
        <authorList>
            <person name="Zhang H."/>
            <person name="Lin R."/>
            <person name="Xie B."/>
        </authorList>
    </citation>
    <scope>NUCLEOTIDE SEQUENCE</scope>
    <source>
        <strain evidence="3">BazhouSP</strain>
    </source>
</reference>
<evidence type="ECO:0000256" key="1">
    <source>
        <dbReference type="SAM" id="SignalP"/>
    </source>
</evidence>
<proteinExistence type="predicted"/>
<feature type="chain" id="PRO_5042149141" evidence="1">
    <location>
        <begin position="24"/>
        <end position="124"/>
    </location>
</feature>
<dbReference type="Proteomes" id="UP001201812">
    <property type="component" value="Unassembled WGS sequence"/>
</dbReference>
<organism evidence="3 4">
    <name type="scientific">Ditylenchus destructor</name>
    <dbReference type="NCBI Taxonomy" id="166010"/>
    <lineage>
        <taxon>Eukaryota</taxon>
        <taxon>Metazoa</taxon>
        <taxon>Ecdysozoa</taxon>
        <taxon>Nematoda</taxon>
        <taxon>Chromadorea</taxon>
        <taxon>Rhabditida</taxon>
        <taxon>Tylenchina</taxon>
        <taxon>Tylenchomorpha</taxon>
        <taxon>Sphaerularioidea</taxon>
        <taxon>Anguinidae</taxon>
        <taxon>Anguininae</taxon>
        <taxon>Ditylenchus</taxon>
    </lineage>
</organism>
<accession>A0AAD4MWB3</accession>
<dbReference type="Pfam" id="PF01682">
    <property type="entry name" value="DB"/>
    <property type="match status" value="1"/>
</dbReference>
<dbReference type="EMBL" id="JAKKPZ010000037">
    <property type="protein sequence ID" value="KAI1708103.1"/>
    <property type="molecule type" value="Genomic_DNA"/>
</dbReference>
<dbReference type="AlphaFoldDB" id="A0AAD4MWB3"/>
<keyword evidence="4" id="KW-1185">Reference proteome</keyword>
<evidence type="ECO:0000313" key="4">
    <source>
        <dbReference type="Proteomes" id="UP001201812"/>
    </source>
</evidence>
<feature type="domain" description="Domain of unknown function DB" evidence="2">
    <location>
        <begin position="52"/>
        <end position="102"/>
    </location>
</feature>
<keyword evidence="1" id="KW-0732">Signal</keyword>
<name>A0AAD4MWB3_9BILA</name>
<dbReference type="InterPro" id="IPR002602">
    <property type="entry name" value="DB"/>
</dbReference>
<protein>
    <submittedName>
        <fullName evidence="3">DB module domain-containing protein</fullName>
    </submittedName>
</protein>
<feature type="signal peptide" evidence="1">
    <location>
        <begin position="1"/>
        <end position="23"/>
    </location>
</feature>
<comment type="caution">
    <text evidence="3">The sequence shown here is derived from an EMBL/GenBank/DDBJ whole genome shotgun (WGS) entry which is preliminary data.</text>
</comment>
<sequence length="124" mass="13552">MFKSCFVLSALLAIIAHFDSVQGCYQVLGVAPKIEVIQAIHNCLVSKNIKIEPSTKAYANAVLECLNGDEDNTSCCISNGVEGHCLRLCNGTVPQNLEVEDYERLAKCPTGAFECLKYQLPIKN</sequence>
<gene>
    <name evidence="3" type="ORF">DdX_12050</name>
</gene>
<evidence type="ECO:0000259" key="2">
    <source>
        <dbReference type="Pfam" id="PF01682"/>
    </source>
</evidence>